<dbReference type="Proteomes" id="UP000501926">
    <property type="component" value="Chromosome"/>
</dbReference>
<dbReference type="EMBL" id="CP049055">
    <property type="protein sequence ID" value="QII10521.1"/>
    <property type="molecule type" value="Genomic_DNA"/>
</dbReference>
<organism evidence="1 2">
    <name type="scientific">Kuenenia stuttgartiensis</name>
    <dbReference type="NCBI Taxonomy" id="174633"/>
    <lineage>
        <taxon>Bacteria</taxon>
        <taxon>Pseudomonadati</taxon>
        <taxon>Planctomycetota</taxon>
        <taxon>Candidatus Brocadiia</taxon>
        <taxon>Candidatus Brocadiales</taxon>
        <taxon>Candidatus Brocadiaceae</taxon>
        <taxon>Candidatus Kuenenia</taxon>
    </lineage>
</organism>
<evidence type="ECO:0000313" key="2">
    <source>
        <dbReference type="Proteomes" id="UP000501926"/>
    </source>
</evidence>
<evidence type="ECO:0000313" key="1">
    <source>
        <dbReference type="EMBL" id="QII10521.1"/>
    </source>
</evidence>
<gene>
    <name evidence="1" type="ORF">KsCSTR_11420</name>
</gene>
<accession>A0A6G7GM62</accession>
<name>A0A6G7GM62_KUEST</name>
<reference evidence="1 2" key="1">
    <citation type="submission" date="2020-02" db="EMBL/GenBank/DDBJ databases">
        <title>Newly sequenced genome of strain CSTR1 showed variability in Candidatus Kuenenia stuttgartiensis genomes.</title>
        <authorList>
            <person name="Ding C."/>
            <person name="Adrian L."/>
        </authorList>
    </citation>
    <scope>NUCLEOTIDE SEQUENCE [LARGE SCALE GENOMIC DNA]</scope>
    <source>
        <strain evidence="1 2">CSTR1</strain>
    </source>
</reference>
<protein>
    <submittedName>
        <fullName evidence="1">Uncharacterized protein</fullName>
    </submittedName>
</protein>
<dbReference type="AlphaFoldDB" id="A0A6G7GM62"/>
<sequence length="48" mass="5631">MIIFRKKTCNFTTTGFSGFYLLAHGEWYAIEGSAIESHIEERFVNRKM</sequence>
<proteinExistence type="predicted"/>